<dbReference type="NCBIfam" id="NF005447">
    <property type="entry name" value="PRK07036.1"/>
    <property type="match status" value="1"/>
</dbReference>
<dbReference type="GO" id="GO:0008483">
    <property type="term" value="F:transaminase activity"/>
    <property type="evidence" value="ECO:0007669"/>
    <property type="project" value="UniProtKB-KW"/>
</dbReference>
<evidence type="ECO:0000256" key="6">
    <source>
        <dbReference type="RuleBase" id="RU003560"/>
    </source>
</evidence>
<dbReference type="PANTHER" id="PTHR43094:SF1">
    <property type="entry name" value="AMINOTRANSFERASE CLASS-III"/>
    <property type="match status" value="1"/>
</dbReference>
<comment type="cofactor">
    <cofactor evidence="1">
        <name>pyridoxal 5'-phosphate</name>
        <dbReference type="ChEBI" id="CHEBI:597326"/>
    </cofactor>
</comment>
<evidence type="ECO:0000256" key="2">
    <source>
        <dbReference type="ARBA" id="ARBA00008954"/>
    </source>
</evidence>
<keyword evidence="3 7" id="KW-0032">Aminotransferase</keyword>
<sequence>MTKIKPNTFANEPSPEKLHEWDRTHQLHPWMAMDDWRGYDNMLVETAEGIHMWDGAGKRYIDGPGGMWCTQIGYGRQEMADAIAAQVMKLPYTSPFTNTTEPSAVLARKIADMAPGDLNNVFFTTGGSTAVDTALRTMQYMNNRRGKPQKKTIIAREKGYHGSTYLAHSVTGKERDKSHFDFETRLVHFLPDVNPYRRPAGMSVEDWCDAKLADLENAIAQIGADKIGAFIAEPILSSGGVIVPAPGYHKRTWELCRANDILYISDEVVTGFGRLGHWFASEEVFGIQPDMITCAKGLTSGYLPLGACIISDRVMEQMSSLGTPSTFTNGYTYSGHPVSCVAALKNIEIIEREGILEHVRAVTPHFQARLRDLMKFDIVGDARGEGLLGCIECQAADLEAERRLGAMIDAACEEMGLIVRPLINMAVFSPPLIITLEQIDEMFDILERAIQQVEAQLAT</sequence>
<proteinExistence type="inferred from homology"/>
<dbReference type="GO" id="GO:0030170">
    <property type="term" value="F:pyridoxal phosphate binding"/>
    <property type="evidence" value="ECO:0007669"/>
    <property type="project" value="InterPro"/>
</dbReference>
<evidence type="ECO:0000256" key="4">
    <source>
        <dbReference type="ARBA" id="ARBA00022679"/>
    </source>
</evidence>
<dbReference type="Proteomes" id="UP000051326">
    <property type="component" value="Unassembled WGS sequence"/>
</dbReference>
<organism evidence="7 8">
    <name type="scientific">Leisingera aquaemixtae</name>
    <dbReference type="NCBI Taxonomy" id="1396826"/>
    <lineage>
        <taxon>Bacteria</taxon>
        <taxon>Pseudomonadati</taxon>
        <taxon>Pseudomonadota</taxon>
        <taxon>Alphaproteobacteria</taxon>
        <taxon>Rhodobacterales</taxon>
        <taxon>Roseobacteraceae</taxon>
        <taxon>Leisingera</taxon>
    </lineage>
</organism>
<gene>
    <name evidence="7" type="primary">bioK</name>
    <name evidence="7" type="ORF">PHA8399_00623</name>
</gene>
<dbReference type="PIRSF" id="PIRSF000521">
    <property type="entry name" value="Transaminase_4ab_Lys_Orn"/>
    <property type="match status" value="1"/>
</dbReference>
<name>A0A0P1H6N5_9RHOB</name>
<dbReference type="InterPro" id="IPR015424">
    <property type="entry name" value="PyrdxlP-dep_Trfase"/>
</dbReference>
<evidence type="ECO:0000256" key="5">
    <source>
        <dbReference type="ARBA" id="ARBA00022898"/>
    </source>
</evidence>
<dbReference type="InterPro" id="IPR015421">
    <property type="entry name" value="PyrdxlP-dep_Trfase_major"/>
</dbReference>
<keyword evidence="5 6" id="KW-0663">Pyridoxal phosphate</keyword>
<dbReference type="Gene3D" id="3.90.1150.10">
    <property type="entry name" value="Aspartate Aminotransferase, domain 1"/>
    <property type="match status" value="1"/>
</dbReference>
<dbReference type="CDD" id="cd00610">
    <property type="entry name" value="OAT_like"/>
    <property type="match status" value="1"/>
</dbReference>
<protein>
    <submittedName>
        <fullName evidence="7">L-Lysine-8-amino-7-oxononanoate aminotransferase</fullName>
        <ecNumber evidence="7">2.6.1.-</ecNumber>
    </submittedName>
</protein>
<evidence type="ECO:0000313" key="7">
    <source>
        <dbReference type="EMBL" id="CUH98509.1"/>
    </source>
</evidence>
<dbReference type="RefSeq" id="WP_058284731.1">
    <property type="nucleotide sequence ID" value="NZ_CYSR01000008.1"/>
</dbReference>
<dbReference type="PANTHER" id="PTHR43094">
    <property type="entry name" value="AMINOTRANSFERASE"/>
    <property type="match status" value="1"/>
</dbReference>
<evidence type="ECO:0000256" key="3">
    <source>
        <dbReference type="ARBA" id="ARBA00022576"/>
    </source>
</evidence>
<comment type="similarity">
    <text evidence="2 6">Belongs to the class-III pyridoxal-phosphate-dependent aminotransferase family.</text>
</comment>
<dbReference type="FunFam" id="3.40.640.10:FF:000014">
    <property type="entry name" value="Adenosylmethionine-8-amino-7-oxononanoate aminotransferase, probable"/>
    <property type="match status" value="1"/>
</dbReference>
<dbReference type="EMBL" id="CYSR01000008">
    <property type="protein sequence ID" value="CUH98509.1"/>
    <property type="molecule type" value="Genomic_DNA"/>
</dbReference>
<dbReference type="Pfam" id="PF00202">
    <property type="entry name" value="Aminotran_3"/>
    <property type="match status" value="1"/>
</dbReference>
<dbReference type="STRING" id="1396826.PHA8399_00623"/>
<dbReference type="Gene3D" id="3.40.640.10">
    <property type="entry name" value="Type I PLP-dependent aspartate aminotransferase-like (Major domain)"/>
    <property type="match status" value="1"/>
</dbReference>
<dbReference type="InterPro" id="IPR049704">
    <property type="entry name" value="Aminotrans_3_PPA_site"/>
</dbReference>
<evidence type="ECO:0000313" key="8">
    <source>
        <dbReference type="Proteomes" id="UP000051326"/>
    </source>
</evidence>
<dbReference type="SUPFAM" id="SSF53383">
    <property type="entry name" value="PLP-dependent transferases"/>
    <property type="match status" value="1"/>
</dbReference>
<dbReference type="EC" id="2.6.1.-" evidence="7"/>
<evidence type="ECO:0000256" key="1">
    <source>
        <dbReference type="ARBA" id="ARBA00001933"/>
    </source>
</evidence>
<dbReference type="PROSITE" id="PS00600">
    <property type="entry name" value="AA_TRANSFER_CLASS_3"/>
    <property type="match status" value="1"/>
</dbReference>
<reference evidence="7 8" key="1">
    <citation type="submission" date="2015-09" db="EMBL/GenBank/DDBJ databases">
        <authorList>
            <consortium name="Swine Surveillance"/>
        </authorList>
    </citation>
    <scope>NUCLEOTIDE SEQUENCE [LARGE SCALE GENOMIC DNA]</scope>
    <source>
        <strain evidence="7 8">CECT 8399</strain>
    </source>
</reference>
<dbReference type="AlphaFoldDB" id="A0A0P1H6N5"/>
<dbReference type="InterPro" id="IPR015422">
    <property type="entry name" value="PyrdxlP-dep_Trfase_small"/>
</dbReference>
<dbReference type="InterPro" id="IPR005814">
    <property type="entry name" value="Aminotrans_3"/>
</dbReference>
<accession>A0A0P1H6N5</accession>
<keyword evidence="4 7" id="KW-0808">Transferase</keyword>